<dbReference type="InterPro" id="IPR050471">
    <property type="entry name" value="AB_hydrolase"/>
</dbReference>
<dbReference type="GO" id="GO:0016787">
    <property type="term" value="F:hydrolase activity"/>
    <property type="evidence" value="ECO:0007669"/>
    <property type="project" value="UniProtKB-KW"/>
</dbReference>
<dbReference type="Gene3D" id="3.40.50.1820">
    <property type="entry name" value="alpha/beta hydrolase"/>
    <property type="match status" value="1"/>
</dbReference>
<organism evidence="2 3">
    <name type="scientific">Paenibacillus chartarius</name>
    <dbReference type="NCBI Taxonomy" id="747481"/>
    <lineage>
        <taxon>Bacteria</taxon>
        <taxon>Bacillati</taxon>
        <taxon>Bacillota</taxon>
        <taxon>Bacilli</taxon>
        <taxon>Bacillales</taxon>
        <taxon>Paenibacillaceae</taxon>
        <taxon>Paenibacillus</taxon>
    </lineage>
</organism>
<protein>
    <submittedName>
        <fullName evidence="2">Alpha/beta hydrolase</fullName>
    </submittedName>
</protein>
<sequence length="220" mass="24988">MGKPPCLLLHGFTGGTDELEPLARELERCGRSCVLPLLPWNGRKLGEGGRVHWKDWVEAAEEEARNLERQQTSFDVVGFSMGGLLAAYMATKYRVRRLVLLNAAVIYISPARFARELTMRLRQGDRGHLEKMGGTPLQATWQFTRLVKHMRPELRKVKVPTLIAQSELDQVVHPFSARYVHSKLQGPKELHTFPRSNHLICQGPDAPELFRVVERFLAAD</sequence>
<dbReference type="RefSeq" id="WP_377472131.1">
    <property type="nucleotide sequence ID" value="NZ_JBHLWN010000077.1"/>
</dbReference>
<evidence type="ECO:0000259" key="1">
    <source>
        <dbReference type="Pfam" id="PF12697"/>
    </source>
</evidence>
<dbReference type="SUPFAM" id="SSF53474">
    <property type="entry name" value="alpha/beta-Hydrolases"/>
    <property type="match status" value="1"/>
</dbReference>
<name>A0ABV6DPZ1_9BACL</name>
<dbReference type="PANTHER" id="PTHR43433:SF5">
    <property type="entry name" value="AB HYDROLASE-1 DOMAIN-CONTAINING PROTEIN"/>
    <property type="match status" value="1"/>
</dbReference>
<dbReference type="PIRSF" id="PIRSF017388">
    <property type="entry name" value="Esterase_lipase"/>
    <property type="match status" value="1"/>
</dbReference>
<dbReference type="InterPro" id="IPR000073">
    <property type="entry name" value="AB_hydrolase_1"/>
</dbReference>
<keyword evidence="2" id="KW-0378">Hydrolase</keyword>
<dbReference type="EMBL" id="JBHLWN010000077">
    <property type="protein sequence ID" value="MFC0214721.1"/>
    <property type="molecule type" value="Genomic_DNA"/>
</dbReference>
<feature type="domain" description="AB hydrolase-1" evidence="1">
    <location>
        <begin position="7"/>
        <end position="202"/>
    </location>
</feature>
<evidence type="ECO:0000313" key="2">
    <source>
        <dbReference type="EMBL" id="MFC0214721.1"/>
    </source>
</evidence>
<dbReference type="PANTHER" id="PTHR43433">
    <property type="entry name" value="HYDROLASE, ALPHA/BETA FOLD FAMILY PROTEIN"/>
    <property type="match status" value="1"/>
</dbReference>
<reference evidence="2 3" key="1">
    <citation type="submission" date="2024-09" db="EMBL/GenBank/DDBJ databases">
        <authorList>
            <person name="Sun Q."/>
            <person name="Mori K."/>
        </authorList>
    </citation>
    <scope>NUCLEOTIDE SEQUENCE [LARGE SCALE GENOMIC DNA]</scope>
    <source>
        <strain evidence="2 3">CCM 7759</strain>
    </source>
</reference>
<evidence type="ECO:0000313" key="3">
    <source>
        <dbReference type="Proteomes" id="UP001589776"/>
    </source>
</evidence>
<comment type="caution">
    <text evidence="2">The sequence shown here is derived from an EMBL/GenBank/DDBJ whole genome shotgun (WGS) entry which is preliminary data.</text>
</comment>
<dbReference type="Proteomes" id="UP001589776">
    <property type="component" value="Unassembled WGS sequence"/>
</dbReference>
<accession>A0ABV6DPZ1</accession>
<gene>
    <name evidence="2" type="ORF">ACFFK0_20140</name>
</gene>
<dbReference type="Pfam" id="PF12697">
    <property type="entry name" value="Abhydrolase_6"/>
    <property type="match status" value="1"/>
</dbReference>
<dbReference type="InterPro" id="IPR029058">
    <property type="entry name" value="AB_hydrolase_fold"/>
</dbReference>
<dbReference type="InterPro" id="IPR012354">
    <property type="entry name" value="Esterase_lipase"/>
</dbReference>
<keyword evidence="3" id="KW-1185">Reference proteome</keyword>
<proteinExistence type="predicted"/>